<sequence>MGNKPNPVAPVRGVDGASWKYKRPDFKTFGFQVSQHTFEAQREVASNVFTNKPAGPALCKKPAHFRPEPTVIRRAPALPGIAGGLARVAGGNNVNSGRVVDIVDVQVLVGVGKVLAADGVAEWVYLAGPGGADADAPGGQGEAANAVAKGSVGKDGRTHAAARW</sequence>
<keyword evidence="2" id="KW-1185">Reference proteome</keyword>
<dbReference type="Proteomes" id="UP000717634">
    <property type="component" value="Unassembled WGS sequence"/>
</dbReference>
<protein>
    <submittedName>
        <fullName evidence="1">Uncharacterized protein</fullName>
    </submittedName>
</protein>
<name>A0ABX1HME4_9BACT</name>
<gene>
    <name evidence="1" type="ORF">HBN54_002761</name>
</gene>
<comment type="caution">
    <text evidence="1">The sequence shown here is derived from an EMBL/GenBank/DDBJ whole genome shotgun (WGS) entry which is preliminary data.</text>
</comment>
<reference evidence="1 2" key="1">
    <citation type="submission" date="2020-03" db="EMBL/GenBank/DDBJ databases">
        <title>Genomic Encyclopedia of Type Strains, Phase IV (KMG-V): Genome sequencing to study the core and pangenomes of soil and plant-associated prokaryotes.</title>
        <authorList>
            <person name="Whitman W."/>
        </authorList>
    </citation>
    <scope>NUCLEOTIDE SEQUENCE [LARGE SCALE GENOMIC DNA]</scope>
    <source>
        <strain evidence="1 2">1B</strain>
    </source>
</reference>
<dbReference type="EMBL" id="JAAVTK010000008">
    <property type="protein sequence ID" value="NKI90161.1"/>
    <property type="molecule type" value="Genomic_DNA"/>
</dbReference>
<accession>A0ABX1HME4</accession>
<organism evidence="1 2">
    <name type="scientific">Hymenobacter artigasi</name>
    <dbReference type="NCBI Taxonomy" id="2719616"/>
    <lineage>
        <taxon>Bacteria</taxon>
        <taxon>Pseudomonadati</taxon>
        <taxon>Bacteroidota</taxon>
        <taxon>Cytophagia</taxon>
        <taxon>Cytophagales</taxon>
        <taxon>Hymenobacteraceae</taxon>
        <taxon>Hymenobacter</taxon>
    </lineage>
</organism>
<evidence type="ECO:0000313" key="1">
    <source>
        <dbReference type="EMBL" id="NKI90161.1"/>
    </source>
</evidence>
<proteinExistence type="predicted"/>
<evidence type="ECO:0000313" key="2">
    <source>
        <dbReference type="Proteomes" id="UP000717634"/>
    </source>
</evidence>